<dbReference type="EMBL" id="BPVZ01000142">
    <property type="protein sequence ID" value="GKV40533.1"/>
    <property type="molecule type" value="Genomic_DNA"/>
</dbReference>
<dbReference type="InterPro" id="IPR035979">
    <property type="entry name" value="RBD_domain_sf"/>
</dbReference>
<proteinExistence type="predicted"/>
<feature type="domain" description="RRM" evidence="6">
    <location>
        <begin position="147"/>
        <end position="228"/>
    </location>
</feature>
<dbReference type="Gene3D" id="3.30.70.330">
    <property type="match status" value="2"/>
</dbReference>
<dbReference type="PROSITE" id="PS50020">
    <property type="entry name" value="WW_DOMAIN_2"/>
    <property type="match status" value="1"/>
</dbReference>
<feature type="compositionally biased region" description="Polar residues" evidence="4">
    <location>
        <begin position="17"/>
        <end position="32"/>
    </location>
</feature>
<name>A0AAV5LUV4_9ROSI</name>
<reference evidence="7 8" key="1">
    <citation type="journal article" date="2021" name="Commun. Biol.">
        <title>The genome of Shorea leprosula (Dipterocarpaceae) highlights the ecological relevance of drought in aseasonal tropical rainforests.</title>
        <authorList>
            <person name="Ng K.K.S."/>
            <person name="Kobayashi M.J."/>
            <person name="Fawcett J.A."/>
            <person name="Hatakeyama M."/>
            <person name="Paape T."/>
            <person name="Ng C.H."/>
            <person name="Ang C.C."/>
            <person name="Tnah L.H."/>
            <person name="Lee C.T."/>
            <person name="Nishiyama T."/>
            <person name="Sese J."/>
            <person name="O'Brien M.J."/>
            <person name="Copetti D."/>
            <person name="Mohd Noor M.I."/>
            <person name="Ong R.C."/>
            <person name="Putra M."/>
            <person name="Sireger I.Z."/>
            <person name="Indrioko S."/>
            <person name="Kosugi Y."/>
            <person name="Izuno A."/>
            <person name="Isagi Y."/>
            <person name="Lee S.L."/>
            <person name="Shimizu K.K."/>
        </authorList>
    </citation>
    <scope>NUCLEOTIDE SEQUENCE [LARGE SCALE GENOMIC DNA]</scope>
    <source>
        <strain evidence="7">214</strain>
    </source>
</reference>
<feature type="compositionally biased region" description="Low complexity" evidence="4">
    <location>
        <begin position="62"/>
        <end position="73"/>
    </location>
</feature>
<evidence type="ECO:0000256" key="3">
    <source>
        <dbReference type="PROSITE-ProRule" id="PRU00176"/>
    </source>
</evidence>
<accession>A0AAV5LUV4</accession>
<keyword evidence="1" id="KW-0677">Repeat</keyword>
<dbReference type="Pfam" id="PF00076">
    <property type="entry name" value="RRM_1"/>
    <property type="match status" value="2"/>
</dbReference>
<feature type="compositionally biased region" description="Basic and acidic residues" evidence="4">
    <location>
        <begin position="1"/>
        <end position="16"/>
    </location>
</feature>
<feature type="domain" description="WW" evidence="5">
    <location>
        <begin position="487"/>
        <end position="520"/>
    </location>
</feature>
<dbReference type="Proteomes" id="UP001054252">
    <property type="component" value="Unassembled WGS sequence"/>
</dbReference>
<dbReference type="CDD" id="cd00201">
    <property type="entry name" value="WW"/>
    <property type="match status" value="1"/>
</dbReference>
<evidence type="ECO:0000256" key="2">
    <source>
        <dbReference type="ARBA" id="ARBA00022884"/>
    </source>
</evidence>
<keyword evidence="2 3" id="KW-0694">RNA-binding</keyword>
<feature type="region of interest" description="Disordered" evidence="4">
    <location>
        <begin position="1"/>
        <end position="147"/>
    </location>
</feature>
<evidence type="ECO:0000259" key="5">
    <source>
        <dbReference type="PROSITE" id="PS50020"/>
    </source>
</evidence>
<dbReference type="GO" id="GO:0003723">
    <property type="term" value="F:RNA binding"/>
    <property type="evidence" value="ECO:0007669"/>
    <property type="project" value="UniProtKB-UniRule"/>
</dbReference>
<dbReference type="InterPro" id="IPR036020">
    <property type="entry name" value="WW_dom_sf"/>
</dbReference>
<dbReference type="SUPFAM" id="SSF54928">
    <property type="entry name" value="RNA-binding domain, RBD"/>
    <property type="match status" value="2"/>
</dbReference>
<dbReference type="PRINTS" id="PR00961">
    <property type="entry name" value="HUDSXLRNA"/>
</dbReference>
<dbReference type="InterPro" id="IPR001202">
    <property type="entry name" value="WW_dom"/>
</dbReference>
<dbReference type="PANTHER" id="PTHR24012">
    <property type="entry name" value="RNA BINDING PROTEIN"/>
    <property type="match status" value="1"/>
</dbReference>
<dbReference type="SMART" id="SM00456">
    <property type="entry name" value="WW"/>
    <property type="match status" value="1"/>
</dbReference>
<feature type="compositionally biased region" description="Low complexity" evidence="4">
    <location>
        <begin position="530"/>
        <end position="543"/>
    </location>
</feature>
<feature type="region of interest" description="Disordered" evidence="4">
    <location>
        <begin position="401"/>
        <end position="462"/>
    </location>
</feature>
<feature type="region of interest" description="Disordered" evidence="4">
    <location>
        <begin position="530"/>
        <end position="552"/>
    </location>
</feature>
<evidence type="ECO:0000313" key="7">
    <source>
        <dbReference type="EMBL" id="GKV40533.1"/>
    </source>
</evidence>
<dbReference type="PROSITE" id="PS01159">
    <property type="entry name" value="WW_DOMAIN_1"/>
    <property type="match status" value="1"/>
</dbReference>
<dbReference type="InterPro" id="IPR012677">
    <property type="entry name" value="Nucleotide-bd_a/b_plait_sf"/>
</dbReference>
<dbReference type="InterPro" id="IPR002343">
    <property type="entry name" value="Hud_Sxl_RNA"/>
</dbReference>
<evidence type="ECO:0000313" key="8">
    <source>
        <dbReference type="Proteomes" id="UP001054252"/>
    </source>
</evidence>
<evidence type="ECO:0000259" key="6">
    <source>
        <dbReference type="PROSITE" id="PS50102"/>
    </source>
</evidence>
<dbReference type="GO" id="GO:1990904">
    <property type="term" value="C:ribonucleoprotein complex"/>
    <property type="evidence" value="ECO:0007669"/>
    <property type="project" value="InterPro"/>
</dbReference>
<dbReference type="PROSITE" id="PS50102">
    <property type="entry name" value="RRM"/>
    <property type="match status" value="2"/>
</dbReference>
<feature type="compositionally biased region" description="Basic residues" evidence="4">
    <location>
        <begin position="74"/>
        <end position="88"/>
    </location>
</feature>
<evidence type="ECO:0000256" key="1">
    <source>
        <dbReference type="ARBA" id="ARBA00022737"/>
    </source>
</evidence>
<dbReference type="SUPFAM" id="SSF51045">
    <property type="entry name" value="WW domain"/>
    <property type="match status" value="1"/>
</dbReference>
<dbReference type="Pfam" id="PF00397">
    <property type="entry name" value="WW"/>
    <property type="match status" value="1"/>
</dbReference>
<dbReference type="AlphaFoldDB" id="A0AAV5LUV4"/>
<feature type="domain" description="RRM" evidence="6">
    <location>
        <begin position="239"/>
        <end position="319"/>
    </location>
</feature>
<dbReference type="Gene3D" id="2.20.70.10">
    <property type="match status" value="1"/>
</dbReference>
<evidence type="ECO:0000256" key="4">
    <source>
        <dbReference type="SAM" id="MobiDB-lite"/>
    </source>
</evidence>
<feature type="compositionally biased region" description="Low complexity" evidence="4">
    <location>
        <begin position="401"/>
        <end position="437"/>
    </location>
</feature>
<dbReference type="SMART" id="SM00360">
    <property type="entry name" value="RRM"/>
    <property type="match status" value="2"/>
</dbReference>
<organism evidence="7 8">
    <name type="scientific">Rubroshorea leprosula</name>
    <dbReference type="NCBI Taxonomy" id="152421"/>
    <lineage>
        <taxon>Eukaryota</taxon>
        <taxon>Viridiplantae</taxon>
        <taxon>Streptophyta</taxon>
        <taxon>Embryophyta</taxon>
        <taxon>Tracheophyta</taxon>
        <taxon>Spermatophyta</taxon>
        <taxon>Magnoliopsida</taxon>
        <taxon>eudicotyledons</taxon>
        <taxon>Gunneridae</taxon>
        <taxon>Pentapetalae</taxon>
        <taxon>rosids</taxon>
        <taxon>malvids</taxon>
        <taxon>Malvales</taxon>
        <taxon>Dipterocarpaceae</taxon>
        <taxon>Rubroshorea</taxon>
    </lineage>
</organism>
<keyword evidence="8" id="KW-1185">Reference proteome</keyword>
<sequence length="578" mass="64993">MERFRDHGNGYQDPHRNSQYPNSSSWPSNDQRPNFPGDHPHHHHRDHHHHNHHHNYHHYNHHFQPQFNHQPPQHQHHHPQQQPHHHQRHQFESFPDHQQAQHMGSEQNDPFWSNGGGSGGYNSGQKRSFHHSGPGASPDHPDGSGVAKLYVAPVPRTATEDDIRSLFKEHGNVVEVILPKDKKTGERQGYCFVKYLTFEEAGRAIKELDSQHTFPGELASIRVRYADADRDRVGTPHLEKIFVSGLSKQASRKEIEEIFSPYGIVEDIYIIRDDHGENRGCGFVQFSRREMALAAINALNGLFTMRGCDQPLIVKFAYPKKPRAGEPSRANYGPNSLNSGCHTSELTMRPVPNFCNPMAGPVPPTVPYPVQQIPLNPQPQAFPPWANTGGAAPIVAQQSHPPLQAPLQPTQFPLQQTQPPWESSQSHQQSGSGVQKQIPPVLPTSQNFGQPQSSNVSKLESMQSASSQTIVTSSSSPTVPQNLEALATLECDWSEHTCPDGYKYYYNCVTLESTWDKPEEFALFEKQLQKQQKPQNPSQKLQSHLPVPSAEQVSQNEEVLDCVQVNSETSRLVGPTCV</sequence>
<evidence type="ECO:0008006" key="9">
    <source>
        <dbReference type="Google" id="ProtNLM"/>
    </source>
</evidence>
<gene>
    <name evidence="7" type="ORF">SLEP1_g48165</name>
</gene>
<protein>
    <recommendedName>
        <fullName evidence="9">Flowering time control protein FCA</fullName>
    </recommendedName>
</protein>
<dbReference type="InterPro" id="IPR000504">
    <property type="entry name" value="RRM_dom"/>
</dbReference>
<feature type="compositionally biased region" description="Basic residues" evidence="4">
    <location>
        <begin position="40"/>
        <end position="61"/>
    </location>
</feature>
<comment type="caution">
    <text evidence="7">The sequence shown here is derived from an EMBL/GenBank/DDBJ whole genome shotgun (WGS) entry which is preliminary data.</text>
</comment>
<feature type="compositionally biased region" description="Polar residues" evidence="4">
    <location>
        <begin position="443"/>
        <end position="462"/>
    </location>
</feature>
<feature type="compositionally biased region" description="Polar residues" evidence="4">
    <location>
        <begin position="96"/>
        <end position="111"/>
    </location>
</feature>